<accession>A0A0M3IMZ2</accession>
<organism evidence="1 2">
    <name type="scientific">Ascaris lumbricoides</name>
    <name type="common">Giant roundworm</name>
    <dbReference type="NCBI Taxonomy" id="6252"/>
    <lineage>
        <taxon>Eukaryota</taxon>
        <taxon>Metazoa</taxon>
        <taxon>Ecdysozoa</taxon>
        <taxon>Nematoda</taxon>
        <taxon>Chromadorea</taxon>
        <taxon>Rhabditida</taxon>
        <taxon>Spirurina</taxon>
        <taxon>Ascaridomorpha</taxon>
        <taxon>Ascaridoidea</taxon>
        <taxon>Ascarididae</taxon>
        <taxon>Ascaris</taxon>
    </lineage>
</organism>
<protein>
    <submittedName>
        <fullName evidence="2">Secreted protein</fullName>
    </submittedName>
</protein>
<dbReference type="AlphaFoldDB" id="A0A0M3IMZ2"/>
<keyword evidence="1" id="KW-1185">Reference proteome</keyword>
<sequence>MPLFLIGRLGPGLSRGGEWRWSGMESKLQNFSVPCERGFGQCHPSHNVTSSLLVDFPVGLTVVNWFYSGQQMRRKSWRVPSNRVSAMPSAVLRIVLAACELVGNMVDRNLEVIVVLEKHKPMVIFRRPR</sequence>
<dbReference type="WBParaSite" id="ALUE_0002012001-mRNA-1">
    <property type="protein sequence ID" value="ALUE_0002012001-mRNA-1"/>
    <property type="gene ID" value="ALUE_0002012001"/>
</dbReference>
<reference evidence="2" key="1">
    <citation type="submission" date="2017-02" db="UniProtKB">
        <authorList>
            <consortium name="WormBaseParasite"/>
        </authorList>
    </citation>
    <scope>IDENTIFICATION</scope>
</reference>
<name>A0A0M3IMZ2_ASCLU</name>
<evidence type="ECO:0000313" key="2">
    <source>
        <dbReference type="WBParaSite" id="ALUE_0002012001-mRNA-1"/>
    </source>
</evidence>
<proteinExistence type="predicted"/>
<evidence type="ECO:0000313" key="1">
    <source>
        <dbReference type="Proteomes" id="UP000036681"/>
    </source>
</evidence>
<dbReference type="Proteomes" id="UP000036681">
    <property type="component" value="Unplaced"/>
</dbReference>